<dbReference type="InterPro" id="IPR020081">
    <property type="entry name" value="SsrA-bd_prot_CS"/>
</dbReference>
<proteinExistence type="inferred from homology"/>
<dbReference type="EMBL" id="QXED01000001">
    <property type="protein sequence ID" value="RIV27626.1"/>
    <property type="molecule type" value="Genomic_DNA"/>
</dbReference>
<dbReference type="InterPro" id="IPR000037">
    <property type="entry name" value="SsrA-bd_prot"/>
</dbReference>
<dbReference type="SUPFAM" id="SSF74982">
    <property type="entry name" value="Small protein B (SmpB)"/>
    <property type="match status" value="1"/>
</dbReference>
<dbReference type="AlphaFoldDB" id="A0A418MJS4"/>
<dbReference type="Gene3D" id="2.40.280.10">
    <property type="match status" value="1"/>
</dbReference>
<evidence type="ECO:0000256" key="3">
    <source>
        <dbReference type="HAMAP-Rule" id="MF_00023"/>
    </source>
</evidence>
<name>A0A418MJS4_9BACT</name>
<comment type="similarity">
    <text evidence="3">Belongs to the SmpB family.</text>
</comment>
<keyword evidence="2 3" id="KW-0694">RNA-binding</keyword>
<organism evidence="4 5">
    <name type="scientific">Fibrisoma montanum</name>
    <dbReference type="NCBI Taxonomy" id="2305895"/>
    <lineage>
        <taxon>Bacteria</taxon>
        <taxon>Pseudomonadati</taxon>
        <taxon>Bacteroidota</taxon>
        <taxon>Cytophagia</taxon>
        <taxon>Cytophagales</taxon>
        <taxon>Spirosomataceae</taxon>
        <taxon>Fibrisoma</taxon>
    </lineage>
</organism>
<evidence type="ECO:0000256" key="2">
    <source>
        <dbReference type="ARBA" id="ARBA00022884"/>
    </source>
</evidence>
<evidence type="ECO:0000256" key="1">
    <source>
        <dbReference type="ARBA" id="ARBA00022490"/>
    </source>
</evidence>
<sequence length="153" mass="18006">MASAAISKQVDIRNRRASFEYSFLETYTAGIALTGTEIKSVRQGKVNLQDAYCLFLGDELFIRQMNISLYTEGTYYNHEPLRDRKLLLTKREMRRLNEKLKDQGLTIVPVRLFTNDRGFAKLEIALAKGKKLYDKRESIKERDVEREMQRERY</sequence>
<dbReference type="Pfam" id="PF01668">
    <property type="entry name" value="SmpB"/>
    <property type="match status" value="1"/>
</dbReference>
<dbReference type="PANTHER" id="PTHR30308:SF2">
    <property type="entry name" value="SSRA-BINDING PROTEIN"/>
    <property type="match status" value="1"/>
</dbReference>
<dbReference type="InterPro" id="IPR023620">
    <property type="entry name" value="SmpB"/>
</dbReference>
<comment type="function">
    <text evidence="3">Required for rescue of stalled ribosomes mediated by trans-translation. Binds to transfer-messenger RNA (tmRNA), required for stable association of tmRNA with ribosomes. tmRNA and SmpB together mimic tRNA shape, replacing the anticodon stem-loop with SmpB. tmRNA is encoded by the ssrA gene; the 2 termini fold to resemble tRNA(Ala) and it encodes a 'tag peptide', a short internal open reading frame. During trans-translation Ala-aminoacylated tmRNA acts like a tRNA, entering the A-site of stalled ribosomes, displacing the stalled mRNA. The ribosome then switches to translate the ORF on the tmRNA; the nascent peptide is terminated with the 'tag peptide' encoded by the tmRNA and targeted for degradation. The ribosome is freed to recommence translation, which seems to be the essential function of trans-translation.</text>
</comment>
<dbReference type="PROSITE" id="PS01317">
    <property type="entry name" value="SSRP"/>
    <property type="match status" value="1"/>
</dbReference>
<evidence type="ECO:0000313" key="5">
    <source>
        <dbReference type="Proteomes" id="UP000283523"/>
    </source>
</evidence>
<keyword evidence="5" id="KW-1185">Reference proteome</keyword>
<keyword evidence="1 3" id="KW-0963">Cytoplasm</keyword>
<dbReference type="GO" id="GO:0070930">
    <property type="term" value="P:trans-translation-dependent protein tagging"/>
    <property type="evidence" value="ECO:0007669"/>
    <property type="project" value="TreeGrafter"/>
</dbReference>
<evidence type="ECO:0000313" key="4">
    <source>
        <dbReference type="EMBL" id="RIV27626.1"/>
    </source>
</evidence>
<dbReference type="NCBIfam" id="NF003843">
    <property type="entry name" value="PRK05422.1"/>
    <property type="match status" value="1"/>
</dbReference>
<dbReference type="OrthoDB" id="9805462at2"/>
<accession>A0A418MJS4</accession>
<protein>
    <recommendedName>
        <fullName evidence="3">SsrA-binding protein</fullName>
    </recommendedName>
    <alternativeName>
        <fullName evidence="3">Small protein B</fullName>
    </alternativeName>
</protein>
<dbReference type="GO" id="GO:0003723">
    <property type="term" value="F:RNA binding"/>
    <property type="evidence" value="ECO:0007669"/>
    <property type="project" value="UniProtKB-UniRule"/>
</dbReference>
<dbReference type="HAMAP" id="MF_00023">
    <property type="entry name" value="SmpB"/>
    <property type="match status" value="1"/>
</dbReference>
<dbReference type="GO" id="GO:0005829">
    <property type="term" value="C:cytosol"/>
    <property type="evidence" value="ECO:0007669"/>
    <property type="project" value="TreeGrafter"/>
</dbReference>
<reference evidence="4 5" key="1">
    <citation type="submission" date="2018-08" db="EMBL/GenBank/DDBJ databases">
        <title>Fibrisoma montanum sp. nov., isolated from Danxia mountain soil.</title>
        <authorList>
            <person name="Huang Y."/>
        </authorList>
    </citation>
    <scope>NUCLEOTIDE SEQUENCE [LARGE SCALE GENOMIC DNA]</scope>
    <source>
        <strain evidence="4 5">HYT19</strain>
    </source>
</reference>
<comment type="caution">
    <text evidence="4">The sequence shown here is derived from an EMBL/GenBank/DDBJ whole genome shotgun (WGS) entry which is preliminary data.</text>
</comment>
<dbReference type="PANTHER" id="PTHR30308">
    <property type="entry name" value="TMRNA-BINDING COMPONENT OF TRANS-TRANSLATION TAGGING COMPLEX"/>
    <property type="match status" value="1"/>
</dbReference>
<dbReference type="NCBIfam" id="TIGR00086">
    <property type="entry name" value="smpB"/>
    <property type="match status" value="1"/>
</dbReference>
<dbReference type="Proteomes" id="UP000283523">
    <property type="component" value="Unassembled WGS sequence"/>
</dbReference>
<dbReference type="GO" id="GO:0070929">
    <property type="term" value="P:trans-translation"/>
    <property type="evidence" value="ECO:0007669"/>
    <property type="project" value="UniProtKB-UniRule"/>
</dbReference>
<dbReference type="RefSeq" id="WP_119666468.1">
    <property type="nucleotide sequence ID" value="NZ_QXED01000001.1"/>
</dbReference>
<comment type="subcellular location">
    <subcellularLocation>
        <location evidence="3">Cytoplasm</location>
    </subcellularLocation>
    <text evidence="3">The tmRNA-SmpB complex associates with stalled 70S ribosomes.</text>
</comment>
<gene>
    <name evidence="3 4" type="primary">smpB</name>
    <name evidence="4" type="ORF">DYU11_04795</name>
</gene>